<evidence type="ECO:0000313" key="14">
    <source>
        <dbReference type="EMBL" id="CAH3108619.1"/>
    </source>
</evidence>
<dbReference type="EMBL" id="CALNXJ010000011">
    <property type="protein sequence ID" value="CAH3108619.1"/>
    <property type="molecule type" value="Genomic_DNA"/>
</dbReference>
<feature type="domain" description="ABC transporter" evidence="12">
    <location>
        <begin position="3308"/>
        <end position="3539"/>
    </location>
</feature>
<feature type="transmembrane region" description="Helical" evidence="11">
    <location>
        <begin position="1503"/>
        <end position="1522"/>
    </location>
</feature>
<keyword evidence="8 11" id="KW-1133">Transmembrane helix</keyword>
<dbReference type="CDD" id="cd18580">
    <property type="entry name" value="ABC_6TM_ABCC_D2"/>
    <property type="match status" value="4"/>
</dbReference>
<reference evidence="14 15" key="1">
    <citation type="submission" date="2022-05" db="EMBL/GenBank/DDBJ databases">
        <authorList>
            <consortium name="Genoscope - CEA"/>
            <person name="William W."/>
        </authorList>
    </citation>
    <scope>NUCLEOTIDE SEQUENCE [LARGE SCALE GENOMIC DNA]</scope>
</reference>
<keyword evidence="15" id="KW-1185">Reference proteome</keyword>
<evidence type="ECO:0000256" key="6">
    <source>
        <dbReference type="ARBA" id="ARBA00022741"/>
    </source>
</evidence>
<evidence type="ECO:0000256" key="4">
    <source>
        <dbReference type="ARBA" id="ARBA00022692"/>
    </source>
</evidence>
<evidence type="ECO:0000313" key="15">
    <source>
        <dbReference type="Proteomes" id="UP001159428"/>
    </source>
</evidence>
<dbReference type="GO" id="GO:0005524">
    <property type="term" value="F:ATP binding"/>
    <property type="evidence" value="ECO:0007669"/>
    <property type="project" value="UniProtKB-KW"/>
</dbReference>
<evidence type="ECO:0008006" key="16">
    <source>
        <dbReference type="Google" id="ProtNLM"/>
    </source>
</evidence>
<evidence type="ECO:0000256" key="3">
    <source>
        <dbReference type="ARBA" id="ARBA00022448"/>
    </source>
</evidence>
<feature type="transmembrane region" description="Helical" evidence="11">
    <location>
        <begin position="1420"/>
        <end position="1438"/>
    </location>
</feature>
<feature type="transmembrane region" description="Helical" evidence="11">
    <location>
        <begin position="4391"/>
        <end position="4409"/>
    </location>
</feature>
<keyword evidence="4 11" id="KW-0812">Transmembrane</keyword>
<dbReference type="CDD" id="cd03244">
    <property type="entry name" value="ABCC_MRP_domain2"/>
    <property type="match status" value="2"/>
</dbReference>
<feature type="transmembrane region" description="Helical" evidence="11">
    <location>
        <begin position="851"/>
        <end position="872"/>
    </location>
</feature>
<feature type="transmembrane region" description="Helical" evidence="11">
    <location>
        <begin position="2463"/>
        <end position="2485"/>
    </location>
</feature>
<dbReference type="FunFam" id="1.20.1560.10:FF:000014">
    <property type="entry name" value="Multidrug resistance-associated protein member 4"/>
    <property type="match status" value="3"/>
</dbReference>
<feature type="transmembrane region" description="Helical" evidence="11">
    <location>
        <begin position="2605"/>
        <end position="2627"/>
    </location>
</feature>
<evidence type="ECO:0000259" key="12">
    <source>
        <dbReference type="PROSITE" id="PS50893"/>
    </source>
</evidence>
<dbReference type="InterPro" id="IPR050173">
    <property type="entry name" value="ABC_transporter_C-like"/>
</dbReference>
<feature type="transmembrane region" description="Helical" evidence="11">
    <location>
        <begin position="4164"/>
        <end position="4183"/>
    </location>
</feature>
<keyword evidence="7" id="KW-0067">ATP-binding</keyword>
<dbReference type="SUPFAM" id="SSF52540">
    <property type="entry name" value="P-loop containing nucleoside triphosphate hydrolases"/>
    <property type="match status" value="7"/>
</dbReference>
<feature type="transmembrane region" description="Helical" evidence="11">
    <location>
        <begin position="780"/>
        <end position="803"/>
    </location>
</feature>
<dbReference type="Pfam" id="PF00005">
    <property type="entry name" value="ABC_tran"/>
    <property type="match status" value="6"/>
</dbReference>
<feature type="domain" description="ABC transmembrane type-1" evidence="13">
    <location>
        <begin position="745"/>
        <end position="1019"/>
    </location>
</feature>
<feature type="transmembrane region" description="Helical" evidence="11">
    <location>
        <begin position="1921"/>
        <end position="1942"/>
    </location>
</feature>
<keyword evidence="5" id="KW-0677">Repeat</keyword>
<evidence type="ECO:0000259" key="13">
    <source>
        <dbReference type="PROSITE" id="PS50929"/>
    </source>
</evidence>
<gene>
    <name evidence="14" type="ORF">PMEA_00002632</name>
</gene>
<proteinExistence type="inferred from homology"/>
<evidence type="ECO:0000256" key="10">
    <source>
        <dbReference type="SAM" id="MobiDB-lite"/>
    </source>
</evidence>
<feature type="domain" description="ABC transporter" evidence="12">
    <location>
        <begin position="1627"/>
        <end position="1854"/>
    </location>
</feature>
<feature type="transmembrane region" description="Helical" evidence="11">
    <location>
        <begin position="2989"/>
        <end position="3010"/>
    </location>
</feature>
<feature type="transmembrane region" description="Helical" evidence="11">
    <location>
        <begin position="3129"/>
        <end position="3150"/>
    </location>
</feature>
<feature type="transmembrane region" description="Helical" evidence="11">
    <location>
        <begin position="1392"/>
        <end position="1414"/>
    </location>
</feature>
<dbReference type="SUPFAM" id="SSF90123">
    <property type="entry name" value="ABC transporter transmembrane region"/>
    <property type="match status" value="8"/>
</dbReference>
<dbReference type="InterPro" id="IPR044726">
    <property type="entry name" value="ABCC_6TM_D2"/>
</dbReference>
<feature type="domain" description="ABC transporter" evidence="12">
    <location>
        <begin position="3871"/>
        <end position="4094"/>
    </location>
</feature>
<keyword evidence="3" id="KW-0813">Transport</keyword>
<comment type="caution">
    <text evidence="14">The sequence shown here is derived from an EMBL/GenBank/DDBJ whole genome shotgun (WGS) entry which is preliminary data.</text>
</comment>
<dbReference type="InterPro" id="IPR003593">
    <property type="entry name" value="AAA+_ATPase"/>
</dbReference>
<dbReference type="SMART" id="SM00382">
    <property type="entry name" value="AAA"/>
    <property type="match status" value="6"/>
</dbReference>
<feature type="domain" description="ABC transmembrane type-1" evidence="13">
    <location>
        <begin position="4168"/>
        <end position="4442"/>
    </location>
</feature>
<feature type="transmembrane region" description="Helical" evidence="11">
    <location>
        <begin position="2491"/>
        <end position="2509"/>
    </location>
</feature>
<feature type="transmembrane region" description="Helical" evidence="11">
    <location>
        <begin position="741"/>
        <end position="760"/>
    </location>
</feature>
<dbReference type="Proteomes" id="UP001159428">
    <property type="component" value="Unassembled WGS sequence"/>
</dbReference>
<feature type="transmembrane region" description="Helical" evidence="11">
    <location>
        <begin position="212"/>
        <end position="234"/>
    </location>
</feature>
<feature type="transmembrane region" description="Helical" evidence="11">
    <location>
        <begin position="4415"/>
        <end position="4434"/>
    </location>
</feature>
<feature type="transmembrane region" description="Helical" evidence="11">
    <location>
        <begin position="3030"/>
        <end position="3058"/>
    </location>
</feature>
<feature type="transmembrane region" description="Helical" evidence="11">
    <location>
        <begin position="323"/>
        <end position="344"/>
    </location>
</feature>
<dbReference type="Pfam" id="PF00664">
    <property type="entry name" value="ABC_membrane"/>
    <property type="match status" value="8"/>
</dbReference>
<feature type="transmembrane region" description="Helical" evidence="11">
    <location>
        <begin position="240"/>
        <end position="258"/>
    </location>
</feature>
<feature type="region of interest" description="Disordered" evidence="10">
    <location>
        <begin position="3824"/>
        <end position="3860"/>
    </location>
</feature>
<dbReference type="InterPro" id="IPR027417">
    <property type="entry name" value="P-loop_NTPase"/>
</dbReference>
<dbReference type="FunFam" id="1.20.1560.10:FF:000017">
    <property type="entry name" value="Cystic fibrosis transmembrane conductance regulator"/>
    <property type="match status" value="2"/>
</dbReference>
<evidence type="ECO:0000256" key="9">
    <source>
        <dbReference type="ARBA" id="ARBA00023136"/>
    </source>
</evidence>
<feature type="domain" description="ABC transporter" evidence="12">
    <location>
        <begin position="1057"/>
        <end position="1288"/>
    </location>
</feature>
<feature type="transmembrane region" description="Helical" evidence="11">
    <location>
        <begin position="3102"/>
        <end position="3123"/>
    </location>
</feature>
<feature type="domain" description="ABC transporter" evidence="12">
    <location>
        <begin position="448"/>
        <end position="671"/>
    </location>
</feature>
<feature type="transmembrane region" description="Helical" evidence="11">
    <location>
        <begin position="132"/>
        <end position="152"/>
    </location>
</feature>
<dbReference type="FunFam" id="3.40.50.300:FF:000973">
    <property type="entry name" value="Multidrug resistance-associated protein 4"/>
    <property type="match status" value="4"/>
</dbReference>
<dbReference type="FunFam" id="3.40.50.300:FF:000163">
    <property type="entry name" value="Multidrug resistance-associated protein member 4"/>
    <property type="match status" value="2"/>
</dbReference>
<dbReference type="CDD" id="cd18579">
    <property type="entry name" value="ABC_6TM_ABCC_D1"/>
    <property type="match status" value="4"/>
</dbReference>
<dbReference type="FunFam" id="1.20.1560.10:FF:000013">
    <property type="entry name" value="ABC transporter C family member 2"/>
    <property type="match status" value="1"/>
</dbReference>
<evidence type="ECO:0000256" key="2">
    <source>
        <dbReference type="ARBA" id="ARBA00009726"/>
    </source>
</evidence>
<feature type="domain" description="ABC transmembrane type-1" evidence="13">
    <location>
        <begin position="1368"/>
        <end position="1542"/>
    </location>
</feature>
<feature type="domain" description="ABC transmembrane type-1" evidence="13">
    <location>
        <begin position="2347"/>
        <end position="2613"/>
    </location>
</feature>
<dbReference type="GO" id="GO:0140359">
    <property type="term" value="F:ABC-type transporter activity"/>
    <property type="evidence" value="ECO:0007669"/>
    <property type="project" value="InterPro"/>
</dbReference>
<feature type="domain" description="ABC transmembrane type-1" evidence="13">
    <location>
        <begin position="1928"/>
        <end position="2171"/>
    </location>
</feature>
<protein>
    <recommendedName>
        <fullName evidence="16">Multidrug resistance-associated protein 4</fullName>
    </recommendedName>
</protein>
<evidence type="ECO:0000256" key="8">
    <source>
        <dbReference type="ARBA" id="ARBA00022989"/>
    </source>
</evidence>
<organism evidence="14 15">
    <name type="scientific">Pocillopora meandrina</name>
    <dbReference type="NCBI Taxonomy" id="46732"/>
    <lineage>
        <taxon>Eukaryota</taxon>
        <taxon>Metazoa</taxon>
        <taxon>Cnidaria</taxon>
        <taxon>Anthozoa</taxon>
        <taxon>Hexacorallia</taxon>
        <taxon>Scleractinia</taxon>
        <taxon>Astrocoeniina</taxon>
        <taxon>Pocilloporidae</taxon>
        <taxon>Pocillopora</taxon>
    </lineage>
</organism>
<feature type="transmembrane region" description="Helical" evidence="11">
    <location>
        <begin position="4203"/>
        <end position="4230"/>
    </location>
</feature>
<dbReference type="InterPro" id="IPR036640">
    <property type="entry name" value="ABC1_TM_sf"/>
</dbReference>
<dbReference type="InterPro" id="IPR044746">
    <property type="entry name" value="ABCC_6TM_D1"/>
</dbReference>
<comment type="subcellular location">
    <subcellularLocation>
        <location evidence="1">Membrane</location>
        <topology evidence="1">Multi-pass membrane protein</topology>
    </subcellularLocation>
</comment>
<dbReference type="PANTHER" id="PTHR24223:SF456">
    <property type="entry name" value="MULTIDRUG RESISTANCE-ASSOCIATED PROTEIN LETHAL(2)03659"/>
    <property type="match status" value="1"/>
</dbReference>
<dbReference type="NCBIfam" id="NF010167">
    <property type="entry name" value="PRK13648.1"/>
    <property type="match status" value="11"/>
</dbReference>
<feature type="domain" description="ABC transmembrane type-1" evidence="13">
    <location>
        <begin position="3611"/>
        <end position="3785"/>
    </location>
</feature>
<dbReference type="GO" id="GO:0016020">
    <property type="term" value="C:membrane"/>
    <property type="evidence" value="ECO:0007669"/>
    <property type="project" value="UniProtKB-SubCell"/>
</dbReference>
<feature type="transmembrane region" description="Helical" evidence="11">
    <location>
        <begin position="2383"/>
        <end position="2403"/>
    </location>
</feature>
<dbReference type="PANTHER" id="PTHR24223">
    <property type="entry name" value="ATP-BINDING CASSETTE SUB-FAMILY C"/>
    <property type="match status" value="1"/>
</dbReference>
<feature type="domain" description="ABC transmembrane type-1" evidence="13">
    <location>
        <begin position="2996"/>
        <end position="3270"/>
    </location>
</feature>
<feature type="transmembrane region" description="Helical" evidence="11">
    <location>
        <begin position="968"/>
        <end position="986"/>
    </location>
</feature>
<feature type="transmembrane region" description="Helical" evidence="11">
    <location>
        <begin position="3663"/>
        <end position="3681"/>
    </location>
</feature>
<keyword evidence="9 11" id="KW-0472">Membrane</keyword>
<feature type="transmembrane region" description="Helical" evidence="11">
    <location>
        <begin position="2574"/>
        <end position="2593"/>
    </location>
</feature>
<dbReference type="InterPro" id="IPR003439">
    <property type="entry name" value="ABC_transporter-like_ATP-bd"/>
</dbReference>
<evidence type="ECO:0000256" key="5">
    <source>
        <dbReference type="ARBA" id="ARBA00022737"/>
    </source>
</evidence>
<comment type="similarity">
    <text evidence="2">Belongs to the ABC transporter superfamily. ABCC family. Conjugate transporter (TC 3.A.1.208) subfamily.</text>
</comment>
<name>A0AAU9WFA7_9CNID</name>
<dbReference type="PROSITE" id="PS00211">
    <property type="entry name" value="ABC_TRANSPORTER_1"/>
    <property type="match status" value="6"/>
</dbReference>
<feature type="transmembrane region" description="Helical" evidence="11">
    <location>
        <begin position="2346"/>
        <end position="2371"/>
    </location>
</feature>
<feature type="transmembrane region" description="Helical" evidence="11">
    <location>
        <begin position="95"/>
        <end position="120"/>
    </location>
</feature>
<dbReference type="GO" id="GO:0016887">
    <property type="term" value="F:ATP hydrolysis activity"/>
    <property type="evidence" value="ECO:0007669"/>
    <property type="project" value="InterPro"/>
</dbReference>
<feature type="transmembrane region" description="Helical" evidence="11">
    <location>
        <begin position="3219"/>
        <end position="3237"/>
    </location>
</feature>
<feature type="transmembrane region" description="Helical" evidence="11">
    <location>
        <begin position="3635"/>
        <end position="3657"/>
    </location>
</feature>
<dbReference type="Gene3D" id="3.40.50.300">
    <property type="entry name" value="P-loop containing nucleotide triphosphate hydrolases"/>
    <property type="match status" value="7"/>
</dbReference>
<dbReference type="PROSITE" id="PS50893">
    <property type="entry name" value="ABC_TRANSPORTER_2"/>
    <property type="match status" value="6"/>
</dbReference>
<dbReference type="Gene3D" id="1.20.1560.10">
    <property type="entry name" value="ABC transporter type 1, transmembrane domain"/>
    <property type="match status" value="8"/>
</dbReference>
<dbReference type="CDD" id="cd03250">
    <property type="entry name" value="ABCC_MRP_domain1"/>
    <property type="match status" value="4"/>
</dbReference>
<dbReference type="PROSITE" id="PS50929">
    <property type="entry name" value="ABC_TM1F"/>
    <property type="match status" value="8"/>
</dbReference>
<evidence type="ECO:0000256" key="1">
    <source>
        <dbReference type="ARBA" id="ARBA00004141"/>
    </source>
</evidence>
<feature type="transmembrane region" description="Helical" evidence="11">
    <location>
        <begin position="1962"/>
        <end position="1990"/>
    </location>
</feature>
<dbReference type="InterPro" id="IPR011527">
    <property type="entry name" value="ABC1_TM_dom"/>
</dbReference>
<feature type="transmembrane region" description="Helical" evidence="11">
    <location>
        <begin position="3243"/>
        <end position="3262"/>
    </location>
</feature>
<accession>A0AAU9WFA7</accession>
<dbReference type="InterPro" id="IPR017871">
    <property type="entry name" value="ABC_transporter-like_CS"/>
</dbReference>
<feature type="compositionally biased region" description="Polar residues" evidence="10">
    <location>
        <begin position="3831"/>
        <end position="3845"/>
    </location>
</feature>
<feature type="transmembrane region" description="Helical" evidence="11">
    <location>
        <begin position="4274"/>
        <end position="4295"/>
    </location>
</feature>
<feature type="transmembrane region" description="Helical" evidence="11">
    <location>
        <begin position="4301"/>
        <end position="4322"/>
    </location>
</feature>
<evidence type="ECO:0000256" key="11">
    <source>
        <dbReference type="SAM" id="Phobius"/>
    </source>
</evidence>
<sequence length="4529" mass="506871">MAAKSGHMKISGDKDKKVSFVSSLFFRWMNEVLKKGSQRPLDENDFLPLSDENSGRFVTDKLKKIWESEKHHCKMNGKRPKLWKSVFDMLSAKDVIIILMGNILCTTSRLLFPLFLWYLVSKLMSTEAENTYRLYACALAMCLNGLIGGLGMHQDGYRCEILGIKIGSALRGLVYQKTLLLNKQTLLKFTAGRLFDLISNDVKRLEEETVRFFVSAVFAVPAYIGAIFLIYNLIGWQAVMGVFLLCTLMPYFTVLSYVNAKLRLRTATVSDQRISLMNQVVSGIRAVKTHAWEDEYRRKIKHVRRNEIRVISKRTAIQSRIDALLYSATPLATLVSVIIMVLTGQTLTPANVFMLLSFLGVIKFCGMVNMTSGLMVTYDAYVSLGRIEEFLLLENLLQASESDVSNEPQQKAESTATYLSRSYLKKEAGNTEKVSLSRESRELGPTILCASNLSYAKTHHEEEFILEDINFFAPSKSLTVITGPVGSGKSTLLSVIAGEISNTSGTIDYEGSVIYLPQTAWVFSGTIKENILFGQPFEESKYERIIDVCALKEDFQRLPDGDQTVVGERGEVLSGGQQARVSLARAVYSDGDIYLLDDSLSAVDFKVGQHIFNKCIKDLLGDKIVLFASHQQQHMENADEVIVLYKGRMLDKGRFTELHEEGVINSTADPLYKAALKDKTDSSEPFCWEDKEEHDDAEKCQKIHPLPNEAKSLETEKEDRTIGVVTFRLYWDYFRSGAHPLMLTGMVGLSLITQAIIAAPDLWLSFLARLNPEDQNNKTYLSVFACLVGACFIFTIVRAYGFFHVCLKCAERLHDKIVVAILQAPVLFFDSNPVGRILNRFSNDIGCLDELLPKTFLAAMQMLLVIFAQILVTVATNVWLMFLVVPISMLVVFLANYYLKTARELKRLESISRSPVFAHFSETLIGLDTIRTRGRQTDFVDALYRYQDVHNQAYIMVMASGRWLGARLDCLASLLVGAVAVAAILVSQDAAYAGLALVYVIQTLSATQYAVRKTSEVENYMTSVERVMTYTQLDQEPGYEEERTPPKDWPRRGSIVLRDVSLTYYPGGPQVLKNINLSIKGGAKIGVAGRTGAGKSSFVAALMRMPDADGEIVIDDVPIKEMGLQQARRGISVLGQSPVLFSGSLRKNLDILDKFRDAELWQALEDVQLKEFVERLEAKLDHELLEHGADVSVGERQLICLARVLLQRSKIVVLDEPTAHVDPDTEQTIWNVVRDKLKESTVITIAHRLNTIKDCEKILVLKDGKGSQRPLDQNDFLSLSDGNSGRFVTDKLRKSWESEKHHCKVNGKRPKLWKSVFDMLSAKDVIIILSGYILCTTARLLFPLFLGYLVSELMSTETLLLSKQTLLRFTAGRLFDLISNDVKRMEEETVKFFFSAVFAVPVYAGATFLIYNLIGWQAVTGVFFLCILMPYFAVLSYANAKLHLRTAAVSDERISLMNQVVSGIRAVKMHAWEDEYGPKIKNVRRNEIRVISKRTTIQSSIDALLYSATPLATLVSVITMVLTGQTLTPANVFMLLSFMSVIKLRGTLNMTYGLMVTHDAYVSLGRIEEFLLLENLLKASESDESNELQQKTKMTLTNQSPSYLKKEEENMAKVSPSREATEIGPILRVSNLSYAKTHREDEFILEDINFFAPSKSLTVITGPVGSGKSTLLSAIAGETSNVGGTIDYQGSVIYLPQTAWVFSGTIKENILFGQPFEESKYERIIDVCALKEDFEPLPDGDQTVVGEYFAKRGEVLSGGQQARVSLARAVYAEGDIYLLDDPLSAVDFKVGQHIFNKCIKDLLGDKIVLFASHQQQHMENADEVIVLYKGRILDKGRFTELHEKGVINSTVDPLYKTALKDKTDSSKPFCWEDKEEHDDAEKCQIIHPLTNEAKSLEIAKEDRAIGVVTSRLYWDYFRSGAHPLMITGMVGLSLITQAFIAAPDLWLSFLARLDSEDQKNKTYLSVFACLVAACFTVTFVWAYGFLNVCLKCAERLHDKMVVAILQAPVLFFDSNPVGRILNRFSNDIGCVDEMLPKTFLTTVQMLLVIFAQILVTVATNVWLVFIVVPISVLVGFQSNYYLKTARELKRLESITRSPVFAHFSETLIGLDTIRTRGRHTDFVDALYRYQDVHNQAYIMVMASGRWLGARLDCLASLLVGAVALAAILVSQDAGKLKILTILSFSPTAHVDPDTEQTIWNVVRDKLKESTVITIAHRLNTIKDCEKILVLKDGKIKGLDKFESVNNIKSQVMAPKGGYRKISGDEDKKVSFVSSLFFRWMNGVLKEGSQRPLDRNDFLPLSDETSGRFVTDKLQKIWESEKHHCKMNGKRPKLWKSVFDMLSVKDVIIILTGNVLFTTSRLLLPLFLGYLVSKLMSTEAENTYWLYACALAMCLNGLIGGLGMHQQDYRCEILGIKIGSALRGMVYHKTLLLSKQTLLKFTAGRLFDLISNDVKRMEEETVKFFVLAVLAVPACAGAIFLIYNLIGWQAVTGVFLLCILMPYFAILSYANAKLRLRTAVVSDQRISLMNQVVSGIRAVKTHAWEDEYGGRIKHVRRNEISVISKRTAIQSSIDALLYSATPLATLVSVVTMLLTGQTLTPANVFMLLSFMGVLKFIGMLVMTSGLMVTYDAYVSLGRIEEFLLLENLLEASESGKSNEPQQKAKRTSGSQSRIYLKKEAENMEKSSLSREATELRPSNLCVTNFSYAKTHREDEFILEGVNFFAPSNSLTVITGPVGSGKSTLLSAIAGEISNASGTIDYQGSVIYLPQTAWVFSGTIKENILFGQPFEESKYERIIDVCALKEDFERLPDGDQTVVGERGEVLSGGQQARVSLARAVYAEGDIYLLDDPLSAVDVKVGQHIFNKCIKDLLGDKIVLFASHQQQHMENADEVIVLYKGRILDKGRFTELHEKGVINSTVDPLYEAALKDKTESSWPFGWEDKEQHDDAEKCKKIHPLPNEARSLEIVKEDRTVGVVTSRLYWDYFRSGAHPLMITGMVGLSLITQAIIVAPDLWLSFLARLNQEDQKNKTYLSVFACLVGACFIFTIVRAYGFFHVCLKCAERLHDKMLVAILQAPVLFFDSNPVGRILNRFSNDIGCVDELLPKTFLAAMQMLLVIFAQILVTVATNVWLVFLVVPISVLVVFLSNYYLKTARELKRLESISRSPVFAHFSETLRGLDTIRTRGRQRDFVDALYRYQDVHNQAYIMVMASGRWLGARLDCLASLLVGAVALAAILVSQDAAYAGLALVYVIQTLSSTQYAVRKTSEVENYMTSVERVMTYTQLDQEPGYGEERAPPKDWPRRGSIVLRDVSLTYYPGGPQVLKNINLNIKGGAKIGVAGRTGAGKSSFVAALMRMPDADGKIIIDDIPIKEIGLQQARRGISVLGQSPVLFSGSLRKNLDILDKFEDAELWQALEDVQLKDFVERLEAKLDHELLEHGANVSVGERQLICLARVLLQRSKIVILDEPTAHVDPNTEQTIWNVVRDKLKEYTVITIAHRLNTIKDCEKILVLKDGEGNQRPLDQNDFLPLSDENSGRFVTDKLRKSWESEKHHCKMNGKRPKLWKSVFDVLSAKDVIIILTGNILCTTSRLLFPLFLGYLTLLLSKQTLLRFTAGRVFDLISNDVKRMEEETVKFFFSAVFAVPAYAGAIFLIYNLIGWQAVTGVFLMCVLMPYFAVLSYANAKLRLRTATVSDERISLMNQVVSGIRAVKMHAWEDEYGRKIKTCVLNEIRVISKRAAIQSSIDALLYSATPLATLVSVITMVLTGQTLTPANVFMLLSFMGVIKLSGMLNMTDGLMVTYDAYVSLGRIEEFLLLENLLEASESDESNEPQQKAKSTSSNQSRSNLKKEEENTEKVSLPREATEIGPTILCVSNLSYVKTHREDKFILEGVNFFAPSNSLTVITGPVGSGKSTLLSAIAGEISNASGTIDYQGSVIYLPQTAWVFSGTIKENILFGQPFEESKYERIIDVCALKEDFERLPDGDQTVVGERGEVLSGGQQARVSLARAVYSDGDIYLLDDPLSAVDLKVGQHIFNKCIKDLLGDKIVLFASHQQQHMENADQVIVLYKGRVIDKGRFTELHEKGVINSTVDPLYKAALKDKTDPSEPFCWKDKEEHDDNEKCQIIHPLPNEAKSLEIAKEDRAIGVVTSKLYWDYFRSGAHPLMITGMVGLSLITQAIIAAPDLWLSFLARLNSEDQKNKTYLSVFACLVGACFTFTIVWAYGFLNVCLKCAERLHDKMVVAILQAPVLFFDSNPVGRILNRFSNDIGCVDELLPKTFLTTMQMLLVIFAQILVTVSTNVWLMFLVVPISVLVVFLSNYYLKTARELKRLESISRSPVFAHFSETLRGLDTIRTRGRQTDFVDALYSYQDVHNQAYIMVMASGRWLGTRLDCLASLLVGAVAVAAILVSQDAAYAGLALVYVIQTLTMTQYAVRKTSEVEKYMTSVERVMTYTKLDREPGYKEERTPPKDWPRKGSIVLRNVSLTHYSGGPQVLKNINLSILRRSKDRSGRPNGSWEVIFCSSSHAHA</sequence>
<keyword evidence="6" id="KW-0547">Nucleotide-binding</keyword>
<feature type="domain" description="ABC transporter" evidence="12">
    <location>
        <begin position="2694"/>
        <end position="2922"/>
    </location>
</feature>
<feature type="transmembrane region" description="Helical" evidence="11">
    <location>
        <begin position="3746"/>
        <end position="3767"/>
    </location>
</feature>
<evidence type="ECO:0000256" key="7">
    <source>
        <dbReference type="ARBA" id="ARBA00022840"/>
    </source>
</evidence>
<feature type="domain" description="ABC transmembrane type-1" evidence="13">
    <location>
        <begin position="96"/>
        <end position="362"/>
    </location>
</feature>
<feature type="compositionally biased region" description="Basic and acidic residues" evidence="10">
    <location>
        <begin position="3847"/>
        <end position="3860"/>
    </location>
</feature>
<feature type="transmembrane region" description="Helical" evidence="11">
    <location>
        <begin position="878"/>
        <end position="899"/>
    </location>
</feature>